<evidence type="ECO:0000256" key="1">
    <source>
        <dbReference type="SAM" id="MobiDB-lite"/>
    </source>
</evidence>
<reference evidence="3" key="1">
    <citation type="submission" date="2024-06" db="EMBL/GenBank/DDBJ databases">
        <title>Draft Genome Sequences of Epichloe bromicola Strains Isolated from Elymus ciliaris.</title>
        <authorList>
            <consortium name="Epichloe bromicola genome sequencing consortium"/>
            <person name="Miura A."/>
            <person name="Imano S."/>
            <person name="Ashida A."/>
            <person name="Sato I."/>
            <person name="Chiba S."/>
            <person name="Tanaka A."/>
            <person name="Camagna M."/>
            <person name="Takemoto D."/>
        </authorList>
    </citation>
    <scope>NUCLEOTIDE SEQUENCE [LARGE SCALE GENOMIC DNA]</scope>
    <source>
        <strain evidence="3">DP</strain>
    </source>
</reference>
<comment type="caution">
    <text evidence="2">The sequence shown here is derived from an EMBL/GenBank/DDBJ whole genome shotgun (WGS) entry which is preliminary data.</text>
</comment>
<name>A0ABQ0D0P5_9HYPO</name>
<proteinExistence type="predicted"/>
<sequence>MSSGSETTKTGQQETAARGSSRGEMSEQEAGYQARDNDNESDEETPDIMPDRILSPEEAEADYQAQLALLCQQTAEYEASQQAAKENGK</sequence>
<feature type="region of interest" description="Disordered" evidence="1">
    <location>
        <begin position="1"/>
        <end position="60"/>
    </location>
</feature>
<accession>A0ABQ0D0P5</accession>
<gene>
    <name evidence="2" type="primary">g7361</name>
    <name evidence="2" type="ORF">EsDP_00007361</name>
</gene>
<evidence type="ECO:0000313" key="3">
    <source>
        <dbReference type="Proteomes" id="UP001562357"/>
    </source>
</evidence>
<evidence type="ECO:0000313" key="2">
    <source>
        <dbReference type="EMBL" id="GAB0139148.1"/>
    </source>
</evidence>
<keyword evidence="3" id="KW-1185">Reference proteome</keyword>
<dbReference type="EMBL" id="BAAFGZ010000666">
    <property type="protein sequence ID" value="GAB0139148.1"/>
    <property type="molecule type" value="Genomic_DNA"/>
</dbReference>
<organism evidence="2 3">
    <name type="scientific">Epichloe bromicola</name>
    <dbReference type="NCBI Taxonomy" id="79588"/>
    <lineage>
        <taxon>Eukaryota</taxon>
        <taxon>Fungi</taxon>
        <taxon>Dikarya</taxon>
        <taxon>Ascomycota</taxon>
        <taxon>Pezizomycotina</taxon>
        <taxon>Sordariomycetes</taxon>
        <taxon>Hypocreomycetidae</taxon>
        <taxon>Hypocreales</taxon>
        <taxon>Clavicipitaceae</taxon>
        <taxon>Epichloe</taxon>
    </lineage>
</organism>
<protein>
    <submittedName>
        <fullName evidence="2">Uncharacterized protein</fullName>
    </submittedName>
</protein>
<feature type="compositionally biased region" description="Polar residues" evidence="1">
    <location>
        <begin position="1"/>
        <end position="15"/>
    </location>
</feature>
<dbReference type="Proteomes" id="UP001562357">
    <property type="component" value="Unassembled WGS sequence"/>
</dbReference>